<dbReference type="VEuPathDB" id="PlasmoDB:AK88_02555"/>
<protein>
    <submittedName>
        <fullName evidence="1">Uncharacterized protein</fullName>
    </submittedName>
</protein>
<evidence type="ECO:0000313" key="2">
    <source>
        <dbReference type="Proteomes" id="UP000054561"/>
    </source>
</evidence>
<dbReference type="GeneID" id="24267869"/>
<keyword evidence="2" id="KW-1185">Reference proteome</keyword>
<accession>A0A0D9QL97</accession>
<evidence type="ECO:0000313" key="1">
    <source>
        <dbReference type="EMBL" id="KJP87799.1"/>
    </source>
</evidence>
<proteinExistence type="predicted"/>
<dbReference type="EMBL" id="KQ001669">
    <property type="protein sequence ID" value="KJP87799.1"/>
    <property type="molecule type" value="Genomic_DNA"/>
</dbReference>
<sequence length="247" mass="28033">MIKISEKLKKQFLTFEEGKDLVTSSLKTGRGLEILNKTICEKKLLRNAFSKIKIINKIEDEQKRSVCHGTCILKKELKSPIAKALNTFYGEVKTHAHFKRNKVRDKFFTAFNKIYGLFKIETACKMYVRKLLKRFLVKPCADCAGSNTKGGNKLLSCAGGEHSRKYITSCDTSKAYTYIKHTHDILKKKIPPICTHDKNNVGVISPSNIHLVEDEAVTKDSPSNVYTLLPLTPYYFQNLPSIKLSRA</sequence>
<name>A0A0D9QL97_PLAFR</name>
<dbReference type="OrthoDB" id="375435at2759"/>
<dbReference type="Proteomes" id="UP000054561">
    <property type="component" value="Unassembled WGS sequence"/>
</dbReference>
<dbReference type="AlphaFoldDB" id="A0A0D9QL97"/>
<dbReference type="OMA" id="KHTHDIL"/>
<reference evidence="1 2" key="1">
    <citation type="submission" date="2014-03" db="EMBL/GenBank/DDBJ databases">
        <title>The Genome Sequence of Plasmodium fragile nilgiri.</title>
        <authorList>
            <consortium name="The Broad Institute Genomics Platform"/>
            <consortium name="The Broad Institute Genome Sequencing Center for Infectious Disease"/>
            <person name="Neafsey D."/>
            <person name="Duraisingh M."/>
            <person name="Young S.K."/>
            <person name="Zeng Q."/>
            <person name="Gargeya S."/>
            <person name="Abouelleil A."/>
            <person name="Alvarado L."/>
            <person name="Chapman S.B."/>
            <person name="Gainer-Dewar J."/>
            <person name="Goldberg J."/>
            <person name="Griggs A."/>
            <person name="Gujja S."/>
            <person name="Hansen M."/>
            <person name="Howarth C."/>
            <person name="Imamovic A."/>
            <person name="Larimer J."/>
            <person name="Pearson M."/>
            <person name="Poon T.W."/>
            <person name="Priest M."/>
            <person name="Roberts A."/>
            <person name="Saif S."/>
            <person name="Shea T."/>
            <person name="Sykes S."/>
            <person name="Wortman J."/>
            <person name="Nusbaum C."/>
            <person name="Birren B."/>
        </authorList>
    </citation>
    <scope>NUCLEOTIDE SEQUENCE [LARGE SCALE GENOMIC DNA]</scope>
    <source>
        <strain evidence="2">nilgiri</strain>
    </source>
</reference>
<gene>
    <name evidence="1" type="ORF">AK88_02555</name>
</gene>
<dbReference type="RefSeq" id="XP_012335603.1">
    <property type="nucleotide sequence ID" value="XM_012480180.1"/>
</dbReference>
<organism evidence="1 2">
    <name type="scientific">Plasmodium fragile</name>
    <dbReference type="NCBI Taxonomy" id="5857"/>
    <lineage>
        <taxon>Eukaryota</taxon>
        <taxon>Sar</taxon>
        <taxon>Alveolata</taxon>
        <taxon>Apicomplexa</taxon>
        <taxon>Aconoidasida</taxon>
        <taxon>Haemosporida</taxon>
        <taxon>Plasmodiidae</taxon>
        <taxon>Plasmodium</taxon>
        <taxon>Plasmodium (Plasmodium)</taxon>
    </lineage>
</organism>